<comment type="subcellular location">
    <subcellularLocation>
        <location evidence="1">Membrane</location>
        <topology evidence="1">Multi-pass membrane protein</topology>
    </subcellularLocation>
</comment>
<keyword evidence="9" id="KW-0813">Transport</keyword>
<comment type="similarity">
    <text evidence="2">Belongs to the major facilitator superfamily. Sugar transporter (TC 2.A.1.1) family.</text>
</comment>
<dbReference type="FunFam" id="1.20.1250.20:FF:000078">
    <property type="entry name" value="MFS maltose transporter, putative"/>
    <property type="match status" value="1"/>
</dbReference>
<dbReference type="PANTHER" id="PTHR48022:SF5">
    <property type="entry name" value="ALPHA-GLUCOSIDES PERMEASE MPH2-RELATED"/>
    <property type="match status" value="1"/>
</dbReference>
<feature type="transmembrane region" description="Helical" evidence="7">
    <location>
        <begin position="164"/>
        <end position="185"/>
    </location>
</feature>
<evidence type="ECO:0000256" key="4">
    <source>
        <dbReference type="ARBA" id="ARBA00022989"/>
    </source>
</evidence>
<keyword evidence="10" id="KW-1185">Reference proteome</keyword>
<protein>
    <submittedName>
        <fullName evidence="9">Sugar transporter</fullName>
    </submittedName>
</protein>
<feature type="transmembrane region" description="Helical" evidence="7">
    <location>
        <begin position="59"/>
        <end position="85"/>
    </location>
</feature>
<evidence type="ECO:0000256" key="5">
    <source>
        <dbReference type="ARBA" id="ARBA00023136"/>
    </source>
</evidence>
<feature type="transmembrane region" description="Helical" evidence="7">
    <location>
        <begin position="423"/>
        <end position="449"/>
    </location>
</feature>
<dbReference type="InterPro" id="IPR005828">
    <property type="entry name" value="MFS_sugar_transport-like"/>
</dbReference>
<keyword evidence="3 7" id="KW-0812">Transmembrane</keyword>
<dbReference type="EMBL" id="JANBVO010000005">
    <property type="protein sequence ID" value="KAJ9151731.1"/>
    <property type="molecule type" value="Genomic_DNA"/>
</dbReference>
<evidence type="ECO:0000256" key="1">
    <source>
        <dbReference type="ARBA" id="ARBA00004141"/>
    </source>
</evidence>
<gene>
    <name evidence="9" type="ORF">NKR23_g2846</name>
</gene>
<dbReference type="GO" id="GO:0005351">
    <property type="term" value="F:carbohydrate:proton symporter activity"/>
    <property type="evidence" value="ECO:0007669"/>
    <property type="project" value="TreeGrafter"/>
</dbReference>
<dbReference type="AlphaFoldDB" id="A0AA38RNW5"/>
<dbReference type="PANTHER" id="PTHR48022">
    <property type="entry name" value="PLASTIDIC GLUCOSE TRANSPORTER 4"/>
    <property type="match status" value="1"/>
</dbReference>
<dbReference type="SUPFAM" id="SSF103473">
    <property type="entry name" value="MFS general substrate transporter"/>
    <property type="match status" value="1"/>
</dbReference>
<evidence type="ECO:0000259" key="8">
    <source>
        <dbReference type="PROSITE" id="PS50850"/>
    </source>
</evidence>
<dbReference type="Proteomes" id="UP001174694">
    <property type="component" value="Unassembled WGS sequence"/>
</dbReference>
<feature type="transmembrane region" description="Helical" evidence="7">
    <location>
        <begin position="197"/>
        <end position="221"/>
    </location>
</feature>
<feature type="transmembrane region" description="Helical" evidence="7">
    <location>
        <begin position="461"/>
        <end position="480"/>
    </location>
</feature>
<feature type="transmembrane region" description="Helical" evidence="7">
    <location>
        <begin position="369"/>
        <end position="389"/>
    </location>
</feature>
<keyword evidence="4 7" id="KW-1133">Transmembrane helix</keyword>
<dbReference type="Gene3D" id="1.20.1250.20">
    <property type="entry name" value="MFS general substrate transporter like domains"/>
    <property type="match status" value="1"/>
</dbReference>
<dbReference type="PROSITE" id="PS50850">
    <property type="entry name" value="MFS"/>
    <property type="match status" value="1"/>
</dbReference>
<sequence>MLGMPCPLVAKSRERVAARELQDDPPGGFSLENYDVQLAELCEQKETERSLGQCIKEEWPLILCSVGFSTAIIMEGYSMALITGLFAFDTFRNDFGHRNNGHMEIPYICMVSLPLMAQIGQQIGIAVSSTMINRIGFRRTQLVCLLASSALTLIPFFAKSANTLIAAFLLQGIPWGIYQVTGPGYSADVASLKLRPILLASNNLAWALGQLVGSISLFFFQRVQGSYSYKGPFAIQWLFCGVLIIWTLLVPETSYWEIQHGKFRQARRSLKKLLWGSSAERLDEKMAQLAHNVHQERRRRSQVAEAQEAAHGGRRTLRQRMSVFSGVDLRRTEIAVLTWVIQASCGSALAPWCPVFLRRAGLSTDQAFQTNMAMCGLAVIGTLCSWFLMSYAGRRIIYASGLAILSVTLAVLGGLGFHRGLSGWISGGILIFIGLVYQLTVGPFCYSIVAEMPSITLRPQTLAIARFCYNIVGMAQHVLIPKMLMESQWNLGPKTGLPFAATAFLGLLYTLARMPETKGISPRQLDILFENGVSARHFSAERATRLGAEARPAVKEQSPPAAPVVGSSPA</sequence>
<name>A0AA38RNW5_9PEZI</name>
<feature type="transmembrane region" description="Helical" evidence="7">
    <location>
        <begin position="334"/>
        <end position="357"/>
    </location>
</feature>
<feature type="transmembrane region" description="Helical" evidence="7">
    <location>
        <begin position="233"/>
        <end position="258"/>
    </location>
</feature>
<dbReference type="Pfam" id="PF00083">
    <property type="entry name" value="Sugar_tr"/>
    <property type="match status" value="1"/>
</dbReference>
<feature type="transmembrane region" description="Helical" evidence="7">
    <location>
        <begin position="495"/>
        <end position="512"/>
    </location>
</feature>
<dbReference type="InterPro" id="IPR036259">
    <property type="entry name" value="MFS_trans_sf"/>
</dbReference>
<feature type="transmembrane region" description="Helical" evidence="7">
    <location>
        <begin position="140"/>
        <end position="158"/>
    </location>
</feature>
<feature type="region of interest" description="Disordered" evidence="6">
    <location>
        <begin position="546"/>
        <end position="570"/>
    </location>
</feature>
<proteinExistence type="inferred from homology"/>
<feature type="domain" description="Major facilitator superfamily (MFS) profile" evidence="8">
    <location>
        <begin position="64"/>
        <end position="518"/>
    </location>
</feature>
<accession>A0AA38RNW5</accession>
<keyword evidence="5 7" id="KW-0472">Membrane</keyword>
<organism evidence="9 10">
    <name type="scientific">Pleurostoma richardsiae</name>
    <dbReference type="NCBI Taxonomy" id="41990"/>
    <lineage>
        <taxon>Eukaryota</taxon>
        <taxon>Fungi</taxon>
        <taxon>Dikarya</taxon>
        <taxon>Ascomycota</taxon>
        <taxon>Pezizomycotina</taxon>
        <taxon>Sordariomycetes</taxon>
        <taxon>Sordariomycetidae</taxon>
        <taxon>Calosphaeriales</taxon>
        <taxon>Pleurostomataceae</taxon>
        <taxon>Pleurostoma</taxon>
    </lineage>
</organism>
<dbReference type="GO" id="GO:0016020">
    <property type="term" value="C:membrane"/>
    <property type="evidence" value="ECO:0007669"/>
    <property type="project" value="UniProtKB-SubCell"/>
</dbReference>
<evidence type="ECO:0000256" key="2">
    <source>
        <dbReference type="ARBA" id="ARBA00010992"/>
    </source>
</evidence>
<evidence type="ECO:0000313" key="10">
    <source>
        <dbReference type="Proteomes" id="UP001174694"/>
    </source>
</evidence>
<reference evidence="9" key="1">
    <citation type="submission" date="2022-07" db="EMBL/GenBank/DDBJ databases">
        <title>Fungi with potential for degradation of polypropylene.</title>
        <authorList>
            <person name="Gostincar C."/>
        </authorList>
    </citation>
    <scope>NUCLEOTIDE SEQUENCE</scope>
    <source>
        <strain evidence="9">EXF-13308</strain>
    </source>
</reference>
<dbReference type="InterPro" id="IPR050360">
    <property type="entry name" value="MFS_Sugar_Transporters"/>
</dbReference>
<evidence type="ECO:0000256" key="3">
    <source>
        <dbReference type="ARBA" id="ARBA00022692"/>
    </source>
</evidence>
<keyword evidence="9" id="KW-0762">Sugar transport</keyword>
<feature type="transmembrane region" description="Helical" evidence="7">
    <location>
        <begin position="396"/>
        <end position="417"/>
    </location>
</feature>
<comment type="caution">
    <text evidence="9">The sequence shown here is derived from an EMBL/GenBank/DDBJ whole genome shotgun (WGS) entry which is preliminary data.</text>
</comment>
<dbReference type="InterPro" id="IPR020846">
    <property type="entry name" value="MFS_dom"/>
</dbReference>
<evidence type="ECO:0000313" key="9">
    <source>
        <dbReference type="EMBL" id="KAJ9151731.1"/>
    </source>
</evidence>
<evidence type="ECO:0000256" key="6">
    <source>
        <dbReference type="SAM" id="MobiDB-lite"/>
    </source>
</evidence>
<evidence type="ECO:0000256" key="7">
    <source>
        <dbReference type="SAM" id="Phobius"/>
    </source>
</evidence>